<feature type="domain" description="C2H2-type" evidence="7">
    <location>
        <begin position="496"/>
        <end position="518"/>
    </location>
</feature>
<keyword evidence="4 6" id="KW-0862">Zinc</keyword>
<dbReference type="PANTHER" id="PTHR24384:SF196">
    <property type="entry name" value="ZINC FINGER AND BTB DOMAIN-CONTAINING PROTEIN 11"/>
    <property type="match status" value="1"/>
</dbReference>
<organism evidence="9 10">
    <name type="scientific">Nicrophorus vespilloides</name>
    <name type="common">Boreal carrion beetle</name>
    <dbReference type="NCBI Taxonomy" id="110193"/>
    <lineage>
        <taxon>Eukaryota</taxon>
        <taxon>Metazoa</taxon>
        <taxon>Ecdysozoa</taxon>
        <taxon>Arthropoda</taxon>
        <taxon>Hexapoda</taxon>
        <taxon>Insecta</taxon>
        <taxon>Pterygota</taxon>
        <taxon>Neoptera</taxon>
        <taxon>Endopterygota</taxon>
        <taxon>Coleoptera</taxon>
        <taxon>Polyphaga</taxon>
        <taxon>Staphyliniformia</taxon>
        <taxon>Silphidae</taxon>
        <taxon>Nicrophorinae</taxon>
        <taxon>Nicrophorus</taxon>
    </lineage>
</organism>
<feature type="domain" description="C2H2-type" evidence="7">
    <location>
        <begin position="341"/>
        <end position="369"/>
    </location>
</feature>
<evidence type="ECO:0000313" key="10">
    <source>
        <dbReference type="RefSeq" id="XP_017778311.1"/>
    </source>
</evidence>
<feature type="domain" description="ZAD" evidence="8">
    <location>
        <begin position="11"/>
        <end position="87"/>
    </location>
</feature>
<keyword evidence="1 6" id="KW-0479">Metal-binding</keyword>
<accession>A0ABM1MUR1</accession>
<evidence type="ECO:0000256" key="6">
    <source>
        <dbReference type="PROSITE-ProRule" id="PRU01263"/>
    </source>
</evidence>
<evidence type="ECO:0000256" key="4">
    <source>
        <dbReference type="ARBA" id="ARBA00022833"/>
    </source>
</evidence>
<dbReference type="SMART" id="SM00355">
    <property type="entry name" value="ZnF_C2H2"/>
    <property type="match status" value="19"/>
</dbReference>
<evidence type="ECO:0000256" key="5">
    <source>
        <dbReference type="PROSITE-ProRule" id="PRU00042"/>
    </source>
</evidence>
<dbReference type="PANTHER" id="PTHR24384">
    <property type="entry name" value="FINGER PUTATIVE TRANSCRIPTION FACTOR FAMILY-RELATED"/>
    <property type="match status" value="1"/>
</dbReference>
<feature type="domain" description="C2H2-type" evidence="7">
    <location>
        <begin position="1007"/>
        <end position="1030"/>
    </location>
</feature>
<dbReference type="Pfam" id="PF13912">
    <property type="entry name" value="zf-C2H2_6"/>
    <property type="match status" value="1"/>
</dbReference>
<feature type="domain" description="C2H2-type" evidence="7">
    <location>
        <begin position="896"/>
        <end position="923"/>
    </location>
</feature>
<dbReference type="RefSeq" id="XP_017778311.1">
    <property type="nucleotide sequence ID" value="XM_017922822.1"/>
</dbReference>
<dbReference type="Gene3D" id="3.30.160.60">
    <property type="entry name" value="Classic Zinc Finger"/>
    <property type="match status" value="8"/>
</dbReference>
<feature type="binding site" evidence="6">
    <location>
        <position position="63"/>
    </location>
    <ligand>
        <name>Zn(2+)</name>
        <dbReference type="ChEBI" id="CHEBI:29105"/>
    </ligand>
</feature>
<dbReference type="SUPFAM" id="SSF57716">
    <property type="entry name" value="Glucocorticoid receptor-like (DNA-binding domain)"/>
    <property type="match status" value="1"/>
</dbReference>
<dbReference type="SMART" id="SM00868">
    <property type="entry name" value="zf-AD"/>
    <property type="match status" value="1"/>
</dbReference>
<feature type="domain" description="C2H2-type" evidence="7">
    <location>
        <begin position="696"/>
        <end position="724"/>
    </location>
</feature>
<proteinExistence type="predicted"/>
<dbReference type="Pfam" id="PF00096">
    <property type="entry name" value="zf-C2H2"/>
    <property type="match status" value="5"/>
</dbReference>
<dbReference type="Pfam" id="PF07776">
    <property type="entry name" value="zf-AD"/>
    <property type="match status" value="1"/>
</dbReference>
<dbReference type="PROSITE" id="PS51915">
    <property type="entry name" value="ZAD"/>
    <property type="match status" value="1"/>
</dbReference>
<dbReference type="InterPro" id="IPR036236">
    <property type="entry name" value="Znf_C2H2_sf"/>
</dbReference>
<feature type="domain" description="C2H2-type" evidence="7">
    <location>
        <begin position="528"/>
        <end position="550"/>
    </location>
</feature>
<feature type="domain" description="C2H2-type" evidence="7">
    <location>
        <begin position="776"/>
        <end position="798"/>
    </location>
</feature>
<dbReference type="GeneID" id="108563970"/>
<dbReference type="InterPro" id="IPR012934">
    <property type="entry name" value="Znf_AD"/>
</dbReference>
<feature type="domain" description="C2H2-type" evidence="7">
    <location>
        <begin position="588"/>
        <end position="611"/>
    </location>
</feature>
<feature type="domain" description="C2H2-type" evidence="7">
    <location>
        <begin position="940"/>
        <end position="968"/>
    </location>
</feature>
<feature type="domain" description="C2H2-type" evidence="7">
    <location>
        <begin position="975"/>
        <end position="1002"/>
    </location>
</feature>
<reference evidence="10" key="1">
    <citation type="submission" date="2025-08" db="UniProtKB">
        <authorList>
            <consortium name="RefSeq"/>
        </authorList>
    </citation>
    <scope>IDENTIFICATION</scope>
    <source>
        <tissue evidence="10">Whole Larva</tissue>
    </source>
</reference>
<feature type="domain" description="C2H2-type" evidence="7">
    <location>
        <begin position="613"/>
        <end position="635"/>
    </location>
</feature>
<dbReference type="PROSITE" id="PS00028">
    <property type="entry name" value="ZINC_FINGER_C2H2_1"/>
    <property type="match status" value="16"/>
</dbReference>
<feature type="binding site" evidence="6">
    <location>
        <position position="13"/>
    </location>
    <ligand>
        <name>Zn(2+)</name>
        <dbReference type="ChEBI" id="CHEBI:29105"/>
    </ligand>
</feature>
<feature type="domain" description="C2H2-type" evidence="7">
    <location>
        <begin position="654"/>
        <end position="676"/>
    </location>
</feature>
<gene>
    <name evidence="10" type="primary">LOC108563970</name>
</gene>
<dbReference type="Gene3D" id="3.40.1800.20">
    <property type="match status" value="1"/>
</dbReference>
<dbReference type="Proteomes" id="UP000695000">
    <property type="component" value="Unplaced"/>
</dbReference>
<evidence type="ECO:0000259" key="7">
    <source>
        <dbReference type="PROSITE" id="PS50157"/>
    </source>
</evidence>
<dbReference type="InterPro" id="IPR050752">
    <property type="entry name" value="C2H2-ZF_domain"/>
</dbReference>
<evidence type="ECO:0000259" key="8">
    <source>
        <dbReference type="PROSITE" id="PS51915"/>
    </source>
</evidence>
<dbReference type="InterPro" id="IPR013087">
    <property type="entry name" value="Znf_C2H2_type"/>
</dbReference>
<keyword evidence="2" id="KW-0677">Repeat</keyword>
<dbReference type="SUPFAM" id="SSF57667">
    <property type="entry name" value="beta-beta-alpha zinc fingers"/>
    <property type="match status" value="7"/>
</dbReference>
<evidence type="ECO:0000313" key="9">
    <source>
        <dbReference type="Proteomes" id="UP000695000"/>
    </source>
</evidence>
<dbReference type="Pfam" id="PF13894">
    <property type="entry name" value="zf-C2H2_4"/>
    <property type="match status" value="1"/>
</dbReference>
<dbReference type="PROSITE" id="PS50157">
    <property type="entry name" value="ZINC_FINGER_C2H2_2"/>
    <property type="match status" value="14"/>
</dbReference>
<feature type="domain" description="C2H2-type" evidence="7">
    <location>
        <begin position="1039"/>
        <end position="1061"/>
    </location>
</feature>
<protein>
    <submittedName>
        <fullName evidence="10">Zinc finger protein 17-like isoform X2</fullName>
    </submittedName>
</protein>
<name>A0ABM1MUR1_NICVS</name>
<sequence>MAQAKIGNYSSCCRLCLSEKNNYLNNIYAGYTESHGLVDKIGTLVGVQITQTDKLSTMLCDKCYLTINNFAEFKKACHSNQGKLQKWMTTINDNITNGTIKIKDEPVDEPKDDEVSAVGKPENMRVVVKSEPAEPMEEEFFDYPPALTPHPPEIVMDVDNDSQLEEAESTIVVAEPKKSTGSSFLNNKEVTLTRINKESKEVAIPRPTTPSILDKDHEKIKFAAGLRLQSKSAPRQMQSSLTKIEKTYLEKCRIMISMFQKDTCACHNQYFSTQKRMLGHLRQLFVWFPPYTCYNCLLTFDGRSGKMRHILRCPRVELESLIRLSELRARTKDKIRLYQNFKCIQCNYLFSFYEDYCSHVDNTHVTEDGPFDCLCMQSFENADLFRQHIHKSCFLNYYCDICFLLTSNLQEFVEHCEEFHDTDENYVFLKPHANFRVLTNIEINNCLLESKKRLLEKEASEMEEPDEMQMDINVEMPNIDPLIELDEKHFSRFNSAKCPRCNKVYANYHNMVRHLKSHHRFDLMQKRTECEICGNVFSNYSNMMRHKKAHCDALKCSECLEVFTSVALLKTHQSQAHADTVKVARTTYRCEECGESFKSARWLEQHQENEHGFACEQCDKVLKTVSDYEQHRNTHLNITLARDPKTKSYHRLSKICKICDKGFNTESELEEHLQLHERMPVLEAEDDESIEDDKKHSCNECGRHYQSSRGLWVHNKKYHPDKKGKMDFPRPCDECDRVIYSLSGWVMHKQMHDRTNKLQKSIKTQPANPNDDSDYSTCKKCFKVFANRSTLKTHMKCHGINTSPTRTQMKTGKFMKTIWCDICHQACQGVDELKKHKLEHESEDLTEPEEGEIATKPVLKPGKQHDCKLCKLSFDTSNQWNDHMFNDHSENNTPKFECDTCGKVFNSNLALNVHYSWHKRAQRKAAAAATATPQHKTQMFKCISCAKQFEDDTALQLHIFECHRKTSTTIERRIFKCEPCDLSFTVQSEYDAHERTHEKVKDKKAGVTCKFCDKTFSRSDYLNIHITSKHPQHAVAGQFKCTQCERIFEKQNALTIHLKVHEKMNVTVSKPTKAHKYSCSICHVGFDVPKELRNHIIALHPF</sequence>
<evidence type="ECO:0000256" key="1">
    <source>
        <dbReference type="ARBA" id="ARBA00022723"/>
    </source>
</evidence>
<keyword evidence="9" id="KW-1185">Reference proteome</keyword>
<feature type="domain" description="C2H2-type" evidence="7">
    <location>
        <begin position="554"/>
        <end position="582"/>
    </location>
</feature>
<evidence type="ECO:0000256" key="2">
    <source>
        <dbReference type="ARBA" id="ARBA00022737"/>
    </source>
</evidence>
<feature type="binding site" evidence="6">
    <location>
        <position position="16"/>
    </location>
    <ligand>
        <name>Zn(2+)</name>
        <dbReference type="ChEBI" id="CHEBI:29105"/>
    </ligand>
</feature>
<feature type="binding site" evidence="6">
    <location>
        <position position="60"/>
    </location>
    <ligand>
        <name>Zn(2+)</name>
        <dbReference type="ChEBI" id="CHEBI:29105"/>
    </ligand>
</feature>
<evidence type="ECO:0000256" key="3">
    <source>
        <dbReference type="ARBA" id="ARBA00022771"/>
    </source>
</evidence>
<keyword evidence="3 5" id="KW-0863">Zinc-finger</keyword>